<evidence type="ECO:0000259" key="8">
    <source>
        <dbReference type="Pfam" id="PF00889"/>
    </source>
</evidence>
<dbReference type="AlphaFoldDB" id="A0A554JDS3"/>
<dbReference type="Gene3D" id="3.30.479.20">
    <property type="entry name" value="Elongation factor Ts, dimerisation domain"/>
    <property type="match status" value="1"/>
</dbReference>
<dbReference type="InterPro" id="IPR001816">
    <property type="entry name" value="Transl_elong_EFTs/EF1B"/>
</dbReference>
<dbReference type="PANTHER" id="PTHR11741">
    <property type="entry name" value="ELONGATION FACTOR TS"/>
    <property type="match status" value="1"/>
</dbReference>
<dbReference type="GO" id="GO:0005737">
    <property type="term" value="C:cytoplasm"/>
    <property type="evidence" value="ECO:0007669"/>
    <property type="project" value="UniProtKB-SubCell"/>
</dbReference>
<evidence type="ECO:0000313" key="10">
    <source>
        <dbReference type="Proteomes" id="UP000316253"/>
    </source>
</evidence>
<organism evidence="9 10">
    <name type="scientific">Candidatus Berkelbacteria bacterium Gr01-1014_85</name>
    <dbReference type="NCBI Taxonomy" id="2017150"/>
    <lineage>
        <taxon>Bacteria</taxon>
        <taxon>Candidatus Berkelbacteria</taxon>
    </lineage>
</organism>
<dbReference type="InterPro" id="IPR009060">
    <property type="entry name" value="UBA-like_sf"/>
</dbReference>
<evidence type="ECO:0000256" key="5">
    <source>
        <dbReference type="HAMAP-Rule" id="MF_00050"/>
    </source>
</evidence>
<dbReference type="HAMAP" id="MF_00050">
    <property type="entry name" value="EF_Ts"/>
    <property type="match status" value="1"/>
</dbReference>
<keyword evidence="3 5" id="KW-0251">Elongation factor</keyword>
<feature type="region of interest" description="Involved in Mg(2+) ion dislocation from EF-Tu" evidence="5">
    <location>
        <begin position="82"/>
        <end position="85"/>
    </location>
</feature>
<evidence type="ECO:0000256" key="7">
    <source>
        <dbReference type="RuleBase" id="RU000643"/>
    </source>
</evidence>
<comment type="similarity">
    <text evidence="1 5 6">Belongs to the EF-Ts family.</text>
</comment>
<name>A0A554JDS3_9BACT</name>
<feature type="domain" description="Translation elongation factor EFTs/EF1B dimerisation" evidence="8">
    <location>
        <begin position="73"/>
        <end position="151"/>
    </location>
</feature>
<keyword evidence="4 5" id="KW-0648">Protein biosynthesis</keyword>
<dbReference type="Pfam" id="PF00889">
    <property type="entry name" value="EF_TS"/>
    <property type="match status" value="1"/>
</dbReference>
<evidence type="ECO:0000313" key="9">
    <source>
        <dbReference type="EMBL" id="TSC66553.1"/>
    </source>
</evidence>
<dbReference type="Gene3D" id="1.10.8.10">
    <property type="entry name" value="DNA helicase RuvA subunit, C-terminal domain"/>
    <property type="match status" value="1"/>
</dbReference>
<dbReference type="SUPFAM" id="SSF54713">
    <property type="entry name" value="Elongation factor Ts (EF-Ts), dimerisation domain"/>
    <property type="match status" value="1"/>
</dbReference>
<evidence type="ECO:0000256" key="1">
    <source>
        <dbReference type="ARBA" id="ARBA00005532"/>
    </source>
</evidence>
<dbReference type="NCBIfam" id="TIGR00116">
    <property type="entry name" value="tsf"/>
    <property type="match status" value="1"/>
</dbReference>
<reference evidence="9 10" key="1">
    <citation type="submission" date="2017-08" db="EMBL/GenBank/DDBJ databases">
        <title>Mechanisms for carbon and nitrogen cycling indicate functional differentiation within the Candidate Phyla Radiation.</title>
        <authorList>
            <person name="Danczak R.E."/>
            <person name="Johnston M.D."/>
            <person name="Kenah C."/>
            <person name="Slattery M."/>
            <person name="Wrighton K.C."/>
            <person name="Wilkins M.J."/>
        </authorList>
    </citation>
    <scope>NUCLEOTIDE SEQUENCE [LARGE SCALE GENOMIC DNA]</scope>
    <source>
        <strain evidence="9">Gr01-1014_85</strain>
    </source>
</reference>
<keyword evidence="5" id="KW-0963">Cytoplasm</keyword>
<dbReference type="PANTHER" id="PTHR11741:SF0">
    <property type="entry name" value="ELONGATION FACTOR TS, MITOCHONDRIAL"/>
    <property type="match status" value="1"/>
</dbReference>
<accession>A0A554JDS3</accession>
<comment type="function">
    <text evidence="5 6">Associates with the EF-Tu.GDP complex and induces the exchange of GDP to GTP. It remains bound to the aminoacyl-tRNA.EF-Tu.GTP complex up to the GTP hydrolysis stage on the ribosome.</text>
</comment>
<dbReference type="CDD" id="cd14275">
    <property type="entry name" value="UBA_EF-Ts"/>
    <property type="match status" value="1"/>
</dbReference>
<dbReference type="PROSITE" id="PS01127">
    <property type="entry name" value="EF_TS_2"/>
    <property type="match status" value="1"/>
</dbReference>
<protein>
    <recommendedName>
        <fullName evidence="2 5">Elongation factor Ts</fullName>
        <shortName evidence="5">EF-Ts</shortName>
    </recommendedName>
</protein>
<dbReference type="PROSITE" id="PS01126">
    <property type="entry name" value="EF_TS_1"/>
    <property type="match status" value="1"/>
</dbReference>
<evidence type="ECO:0000256" key="6">
    <source>
        <dbReference type="RuleBase" id="RU000642"/>
    </source>
</evidence>
<evidence type="ECO:0000256" key="2">
    <source>
        <dbReference type="ARBA" id="ARBA00016956"/>
    </source>
</evidence>
<dbReference type="FunFam" id="1.10.8.10:FF:000001">
    <property type="entry name" value="Elongation factor Ts"/>
    <property type="match status" value="1"/>
</dbReference>
<evidence type="ECO:0000256" key="4">
    <source>
        <dbReference type="ARBA" id="ARBA00022917"/>
    </source>
</evidence>
<dbReference type="EMBL" id="VMFD01000002">
    <property type="protein sequence ID" value="TSC66553.1"/>
    <property type="molecule type" value="Genomic_DNA"/>
</dbReference>
<dbReference type="GO" id="GO:0003746">
    <property type="term" value="F:translation elongation factor activity"/>
    <property type="evidence" value="ECO:0007669"/>
    <property type="project" value="UniProtKB-UniRule"/>
</dbReference>
<evidence type="ECO:0000256" key="3">
    <source>
        <dbReference type="ARBA" id="ARBA00022768"/>
    </source>
</evidence>
<gene>
    <name evidence="5" type="primary">tsf</name>
    <name evidence="9" type="ORF">CEO22_31</name>
</gene>
<dbReference type="InterPro" id="IPR014039">
    <property type="entry name" value="Transl_elong_EFTs/EF1B_dimer"/>
</dbReference>
<comment type="caution">
    <text evidence="9">The sequence shown here is derived from an EMBL/GenBank/DDBJ whole genome shotgun (WGS) entry which is preliminary data.</text>
</comment>
<proteinExistence type="inferred from homology"/>
<comment type="subcellular location">
    <subcellularLocation>
        <location evidence="5 7">Cytoplasm</location>
    </subcellularLocation>
</comment>
<dbReference type="SUPFAM" id="SSF46934">
    <property type="entry name" value="UBA-like"/>
    <property type="match status" value="1"/>
</dbReference>
<sequence>MNQEITASQVKELRQRTGIGLMDAKRALVEAAGDMEKAISILQAKGASVMAKKADRTASDGVIETYVHNNKIGVMVEVNCETDFVARNPEFRNFAHEVALQIASMRPATVEELLAQPFIKAPSQTMSDLLTALVQKIGEKIVIERFERYELGGE</sequence>
<dbReference type="InterPro" id="IPR018101">
    <property type="entry name" value="Transl_elong_Ts_CS"/>
</dbReference>
<dbReference type="Proteomes" id="UP000316253">
    <property type="component" value="Unassembled WGS sequence"/>
</dbReference>
<dbReference type="InterPro" id="IPR036402">
    <property type="entry name" value="EF-Ts_dimer_sf"/>
</dbReference>